<dbReference type="InterPro" id="IPR001633">
    <property type="entry name" value="EAL_dom"/>
</dbReference>
<accession>A0A4R3VLI7</accession>
<dbReference type="PANTHER" id="PTHR33121">
    <property type="entry name" value="CYCLIC DI-GMP PHOSPHODIESTERASE PDEF"/>
    <property type="match status" value="1"/>
</dbReference>
<dbReference type="OrthoDB" id="6606424at2"/>
<dbReference type="PANTHER" id="PTHR33121:SF79">
    <property type="entry name" value="CYCLIC DI-GMP PHOSPHODIESTERASE PDED-RELATED"/>
    <property type="match status" value="1"/>
</dbReference>
<dbReference type="EMBL" id="SMBY01000009">
    <property type="protein sequence ID" value="TCV04754.1"/>
    <property type="molecule type" value="Genomic_DNA"/>
</dbReference>
<dbReference type="Gene3D" id="1.10.10.10">
    <property type="entry name" value="Winged helix-like DNA-binding domain superfamily/Winged helix DNA-binding domain"/>
    <property type="match status" value="1"/>
</dbReference>
<dbReference type="Proteomes" id="UP000295433">
    <property type="component" value="Unassembled WGS sequence"/>
</dbReference>
<dbReference type="InterPro" id="IPR036388">
    <property type="entry name" value="WH-like_DNA-bd_sf"/>
</dbReference>
<dbReference type="AlphaFoldDB" id="A0A4R3VLI7"/>
<dbReference type="PROSITE" id="PS50883">
    <property type="entry name" value="EAL"/>
    <property type="match status" value="1"/>
</dbReference>
<sequence length="487" mass="55130">MSTSNDGVENRPIDYILSPCALAAQGLSVLIEHEGAATAHVILPEELDAEFFASSSPESQKKRVIVFLPNDPLHLLASLRHVAAILNYGTTPLPLVIFSQCPSLWLWETLRRLVESRRSLSRIKAARSNLSCAQLAGILRHDESKPLSLEQQSLEEKHRQGKRYDGLTKRELDVVLGLFHGHSAIALARQQGVSIKTLYNQRISGLKKMVVPFPNIALQLPGTQQKWLTEKTALLSAREQEFLLALHHHQVLPVFQPVVNSKKQLQGVEILVHWYRNGKYLQPEAFLPQLKSHSVCLSLTAFMLREAISGINRFEGKFYFAINIPPCVIANGKLLHMLHTARRQLKHPRWITRLVLEFTKPEASPYSASQLTHIAQFVREGFHVLLDHRVTKSRDMSSFKPTPSSGYILSPPTVIAAQSSQHEQDFIQDLLCYCRSTKSACVAKGVNSLETLRLLEKIGVRSFQGQYISQPLREYELDKFTRHFYYV</sequence>
<evidence type="ECO:0000313" key="2">
    <source>
        <dbReference type="EMBL" id="TCV04754.1"/>
    </source>
</evidence>
<reference evidence="2 3" key="1">
    <citation type="submission" date="2019-03" db="EMBL/GenBank/DDBJ databases">
        <title>Genomic Encyclopedia of Type Strains, Phase IV (KMG-IV): sequencing the most valuable type-strain genomes for metagenomic binning, comparative biology and taxonomic classification.</title>
        <authorList>
            <person name="Goeker M."/>
        </authorList>
    </citation>
    <scope>NUCLEOTIDE SEQUENCE [LARGE SCALE GENOMIC DNA]</scope>
    <source>
        <strain evidence="2 3">DSM 16730</strain>
    </source>
</reference>
<organism evidence="2 3">
    <name type="scientific">Samsonia erythrinae</name>
    <dbReference type="NCBI Taxonomy" id="160434"/>
    <lineage>
        <taxon>Bacteria</taxon>
        <taxon>Pseudomonadati</taxon>
        <taxon>Pseudomonadota</taxon>
        <taxon>Gammaproteobacteria</taxon>
        <taxon>Enterobacterales</taxon>
        <taxon>Pectobacteriaceae</taxon>
        <taxon>Samsonia</taxon>
    </lineage>
</organism>
<dbReference type="SMART" id="SM00052">
    <property type="entry name" value="EAL"/>
    <property type="match status" value="1"/>
</dbReference>
<evidence type="ECO:0000259" key="1">
    <source>
        <dbReference type="PROSITE" id="PS50883"/>
    </source>
</evidence>
<dbReference type="GO" id="GO:0006355">
    <property type="term" value="P:regulation of DNA-templated transcription"/>
    <property type="evidence" value="ECO:0007669"/>
    <property type="project" value="InterPro"/>
</dbReference>
<protein>
    <submittedName>
        <fullName evidence="2">EAL domain-containing protein (Putative c-di-GMP-specific phosphodiesterase class I)</fullName>
    </submittedName>
</protein>
<dbReference type="SUPFAM" id="SSF46894">
    <property type="entry name" value="C-terminal effector domain of the bipartite response regulators"/>
    <property type="match status" value="1"/>
</dbReference>
<proteinExistence type="predicted"/>
<evidence type="ECO:0000313" key="3">
    <source>
        <dbReference type="Proteomes" id="UP000295433"/>
    </source>
</evidence>
<dbReference type="Pfam" id="PF00563">
    <property type="entry name" value="EAL"/>
    <property type="match status" value="1"/>
</dbReference>
<comment type="caution">
    <text evidence="2">The sequence shown here is derived from an EMBL/GenBank/DDBJ whole genome shotgun (WGS) entry which is preliminary data.</text>
</comment>
<dbReference type="InterPro" id="IPR050706">
    <property type="entry name" value="Cyclic-di-GMP_PDE-like"/>
</dbReference>
<dbReference type="RefSeq" id="WP_132457319.1">
    <property type="nucleotide sequence ID" value="NZ_JAWIZJ010000009.1"/>
</dbReference>
<gene>
    <name evidence="2" type="ORF">EDC54_10943</name>
</gene>
<dbReference type="GO" id="GO:0071111">
    <property type="term" value="F:cyclic-guanylate-specific phosphodiesterase activity"/>
    <property type="evidence" value="ECO:0007669"/>
    <property type="project" value="InterPro"/>
</dbReference>
<dbReference type="InterPro" id="IPR035919">
    <property type="entry name" value="EAL_sf"/>
</dbReference>
<dbReference type="GO" id="GO:0003677">
    <property type="term" value="F:DNA binding"/>
    <property type="evidence" value="ECO:0007669"/>
    <property type="project" value="InterPro"/>
</dbReference>
<dbReference type="InterPro" id="IPR016032">
    <property type="entry name" value="Sig_transdc_resp-reg_C-effctor"/>
</dbReference>
<feature type="domain" description="EAL" evidence="1">
    <location>
        <begin position="235"/>
        <end position="485"/>
    </location>
</feature>
<dbReference type="Gene3D" id="3.20.20.450">
    <property type="entry name" value="EAL domain"/>
    <property type="match status" value="1"/>
</dbReference>
<name>A0A4R3VLI7_9GAMM</name>
<keyword evidence="3" id="KW-1185">Reference proteome</keyword>
<dbReference type="SUPFAM" id="SSF141868">
    <property type="entry name" value="EAL domain-like"/>
    <property type="match status" value="1"/>
</dbReference>